<dbReference type="SUPFAM" id="SSF48008">
    <property type="entry name" value="GntR ligand-binding domain-like"/>
    <property type="match status" value="1"/>
</dbReference>
<dbReference type="Pfam" id="PF07729">
    <property type="entry name" value="FCD"/>
    <property type="match status" value="1"/>
</dbReference>
<evidence type="ECO:0000256" key="2">
    <source>
        <dbReference type="ARBA" id="ARBA00023125"/>
    </source>
</evidence>
<dbReference type="PANTHER" id="PTHR43537:SF6">
    <property type="entry name" value="HTH-TYPE TRANSCRIPTIONAL REPRESSOR RSPR"/>
    <property type="match status" value="1"/>
</dbReference>
<dbReference type="Gene3D" id="1.10.10.10">
    <property type="entry name" value="Winged helix-like DNA-binding domain superfamily/Winged helix DNA-binding domain"/>
    <property type="match status" value="1"/>
</dbReference>
<dbReference type="EMBL" id="SMAA01000002">
    <property type="protein sequence ID" value="TCS81329.1"/>
    <property type="molecule type" value="Genomic_DNA"/>
</dbReference>
<dbReference type="InterPro" id="IPR036388">
    <property type="entry name" value="WH-like_DNA-bd_sf"/>
</dbReference>
<dbReference type="SUPFAM" id="SSF46785">
    <property type="entry name" value="Winged helix' DNA-binding domain"/>
    <property type="match status" value="1"/>
</dbReference>
<dbReference type="Proteomes" id="UP000295188">
    <property type="component" value="Unassembled WGS sequence"/>
</dbReference>
<evidence type="ECO:0000256" key="1">
    <source>
        <dbReference type="ARBA" id="ARBA00023015"/>
    </source>
</evidence>
<keyword evidence="6" id="KW-1185">Reference proteome</keyword>
<gene>
    <name evidence="5" type="ORF">EDC37_10224</name>
</gene>
<proteinExistence type="predicted"/>
<dbReference type="Pfam" id="PF00392">
    <property type="entry name" value="GntR"/>
    <property type="match status" value="1"/>
</dbReference>
<dbReference type="InterPro" id="IPR008920">
    <property type="entry name" value="TF_FadR/GntR_C"/>
</dbReference>
<dbReference type="Gene3D" id="1.20.120.530">
    <property type="entry name" value="GntR ligand-binding domain-like"/>
    <property type="match status" value="1"/>
</dbReference>
<evidence type="ECO:0000313" key="6">
    <source>
        <dbReference type="Proteomes" id="UP000295188"/>
    </source>
</evidence>
<protein>
    <submittedName>
        <fullName evidence="5">GntR family transcriptional regulator</fullName>
    </submittedName>
</protein>
<keyword evidence="3" id="KW-0804">Transcription</keyword>
<dbReference type="CDD" id="cd07377">
    <property type="entry name" value="WHTH_GntR"/>
    <property type="match status" value="1"/>
</dbReference>
<reference evidence="5 6" key="1">
    <citation type="submission" date="2019-03" db="EMBL/GenBank/DDBJ databases">
        <title>Genomic Encyclopedia of Type Strains, Phase IV (KMG-IV): sequencing the most valuable type-strain genomes for metagenomic binning, comparative biology and taxonomic classification.</title>
        <authorList>
            <person name="Goeker M."/>
        </authorList>
    </citation>
    <scope>NUCLEOTIDE SEQUENCE [LARGE SCALE GENOMIC DNA]</scope>
    <source>
        <strain evidence="5 6">DSM 20467</strain>
    </source>
</reference>
<evidence type="ECO:0000259" key="4">
    <source>
        <dbReference type="PROSITE" id="PS50949"/>
    </source>
</evidence>
<dbReference type="GO" id="GO:0003677">
    <property type="term" value="F:DNA binding"/>
    <property type="evidence" value="ECO:0007669"/>
    <property type="project" value="UniProtKB-KW"/>
</dbReference>
<dbReference type="SMART" id="SM00895">
    <property type="entry name" value="FCD"/>
    <property type="match status" value="1"/>
</dbReference>
<evidence type="ECO:0000313" key="5">
    <source>
        <dbReference type="EMBL" id="TCS81329.1"/>
    </source>
</evidence>
<evidence type="ECO:0000256" key="3">
    <source>
        <dbReference type="ARBA" id="ARBA00023163"/>
    </source>
</evidence>
<organism evidence="5 6">
    <name type="scientific">Pectinatus cerevisiiphilus</name>
    <dbReference type="NCBI Taxonomy" id="86956"/>
    <lineage>
        <taxon>Bacteria</taxon>
        <taxon>Bacillati</taxon>
        <taxon>Bacillota</taxon>
        <taxon>Negativicutes</taxon>
        <taxon>Selenomonadales</taxon>
        <taxon>Selenomonadaceae</taxon>
        <taxon>Pectinatus</taxon>
    </lineage>
</organism>
<dbReference type="OrthoDB" id="389878at2"/>
<comment type="caution">
    <text evidence="5">The sequence shown here is derived from an EMBL/GenBank/DDBJ whole genome shotgun (WGS) entry which is preliminary data.</text>
</comment>
<dbReference type="InterPro" id="IPR036390">
    <property type="entry name" value="WH_DNA-bd_sf"/>
</dbReference>
<dbReference type="GO" id="GO:0003700">
    <property type="term" value="F:DNA-binding transcription factor activity"/>
    <property type="evidence" value="ECO:0007669"/>
    <property type="project" value="InterPro"/>
</dbReference>
<sequence>MIDLTISKAEGKESVREYAYRILRENILNLTLLPGTAISEQEISDTLAISRTPVREAFIRLAQESLLEIRPQRGSYVSKIDTGQIAEFRFLRVTMEQAVVRLACRHFPDEFKEKLSDCLEKQCFCVKRRNYEQFFKLDNMMHDIIFTGCEKPHIWKIIQEANLNYIRARVIDLSFKQDEIEVLFSQHSDIVKAIMESDEKLGYATITKHVNKVISDVDELQRKYTELFK</sequence>
<dbReference type="InterPro" id="IPR011711">
    <property type="entry name" value="GntR_C"/>
</dbReference>
<dbReference type="SMART" id="SM00345">
    <property type="entry name" value="HTH_GNTR"/>
    <property type="match status" value="1"/>
</dbReference>
<keyword evidence="2" id="KW-0238">DNA-binding</keyword>
<accession>A0A4R3KED9</accession>
<dbReference type="InterPro" id="IPR000524">
    <property type="entry name" value="Tscrpt_reg_HTH_GntR"/>
</dbReference>
<dbReference type="RefSeq" id="WP_132547132.1">
    <property type="nucleotide sequence ID" value="NZ_SMAA01000002.1"/>
</dbReference>
<dbReference type="AlphaFoldDB" id="A0A4R3KED9"/>
<feature type="domain" description="HTH gntR-type" evidence="4">
    <location>
        <begin position="13"/>
        <end position="80"/>
    </location>
</feature>
<dbReference type="PANTHER" id="PTHR43537">
    <property type="entry name" value="TRANSCRIPTIONAL REGULATOR, GNTR FAMILY"/>
    <property type="match status" value="1"/>
</dbReference>
<keyword evidence="1" id="KW-0805">Transcription regulation</keyword>
<dbReference type="PROSITE" id="PS50949">
    <property type="entry name" value="HTH_GNTR"/>
    <property type="match status" value="1"/>
</dbReference>
<name>A0A4R3KED9_9FIRM</name>